<proteinExistence type="predicted"/>
<dbReference type="SUPFAM" id="SSF54060">
    <property type="entry name" value="His-Me finger endonucleases"/>
    <property type="match status" value="1"/>
</dbReference>
<dbReference type="Proteomes" id="UP000229365">
    <property type="component" value="Segment"/>
</dbReference>
<gene>
    <name evidence="2" type="ORF">SEA_LOZINAK_134</name>
</gene>
<accession>A0A2D1GGB1</accession>
<dbReference type="Gene3D" id="3.40.1800.10">
    <property type="entry name" value="His-Me finger endonucleases"/>
    <property type="match status" value="1"/>
</dbReference>
<sequence length="156" mass="17677">MTPPRSDPDLVSRRCKDCEAQGITSRRKAPYPGPRCTTHNRDRRNARRSADHGRYLQANYNITAAEYWEIYEAQGGKCAICRRATGKSKKLSVDHYHSPDGGGWVRGLLCGPCNRDVLGHLRDEVEALQRAIDYLENPPALDVIGKRYVPFKDDSY</sequence>
<dbReference type="Pfam" id="PF02945">
    <property type="entry name" value="Endonuclease_7"/>
    <property type="match status" value="1"/>
</dbReference>
<feature type="region of interest" description="Disordered" evidence="1">
    <location>
        <begin position="21"/>
        <end position="49"/>
    </location>
</feature>
<dbReference type="InterPro" id="IPR038563">
    <property type="entry name" value="Endonuclease_7_sf"/>
</dbReference>
<dbReference type="EMBL" id="MF919520">
    <property type="protein sequence ID" value="ATN90760.1"/>
    <property type="molecule type" value="Genomic_DNA"/>
</dbReference>
<name>A0A2D1GGB1_9CAUD</name>
<dbReference type="InterPro" id="IPR004211">
    <property type="entry name" value="Endonuclease_7"/>
</dbReference>
<organism evidence="2 3">
    <name type="scientific">Gordonia phage Lozinak</name>
    <dbReference type="NCBI Taxonomy" id="2041513"/>
    <lineage>
        <taxon>Viruses</taxon>
        <taxon>Duplodnaviria</taxon>
        <taxon>Heunggongvirae</taxon>
        <taxon>Uroviricota</taxon>
        <taxon>Caudoviricetes</taxon>
        <taxon>Smoothievirus</taxon>
        <taxon>Smoothievirus smoothie</taxon>
    </lineage>
</organism>
<protein>
    <submittedName>
        <fullName evidence="2">Holliday junction resolvase</fullName>
    </submittedName>
</protein>
<reference evidence="2 3" key="1">
    <citation type="submission" date="2017-09" db="EMBL/GenBank/DDBJ databases">
        <authorList>
            <person name="Dehaven C."/>
            <person name="Grubb S.R."/>
            <person name="Kwon J."/>
            <person name="Mammen S."/>
            <person name="Rathi N."/>
            <person name="Garlena R.A."/>
            <person name="Russell D.A."/>
            <person name="Pope W.H."/>
            <person name="Jacobs-Sera D."/>
            <person name="Hatfull G.F."/>
        </authorList>
    </citation>
    <scope>NUCLEOTIDE SEQUENCE [LARGE SCALE GENOMIC DNA]</scope>
</reference>
<evidence type="ECO:0000313" key="2">
    <source>
        <dbReference type="EMBL" id="ATN90760.1"/>
    </source>
</evidence>
<evidence type="ECO:0000256" key="1">
    <source>
        <dbReference type="SAM" id="MobiDB-lite"/>
    </source>
</evidence>
<evidence type="ECO:0000313" key="3">
    <source>
        <dbReference type="Proteomes" id="UP000229365"/>
    </source>
</evidence>
<dbReference type="InterPro" id="IPR044925">
    <property type="entry name" value="His-Me_finger_sf"/>
</dbReference>